<proteinExistence type="predicted"/>
<reference evidence="1" key="1">
    <citation type="submission" date="2020-05" db="UniProtKB">
        <authorList>
            <consortium name="EnsemblMetazoa"/>
        </authorList>
    </citation>
    <scope>IDENTIFICATION</scope>
    <source>
        <strain evidence="1">TTRI</strain>
    </source>
</reference>
<evidence type="ECO:0000313" key="2">
    <source>
        <dbReference type="Proteomes" id="UP000078200"/>
    </source>
</evidence>
<name>A0A1A9V219_GLOAU</name>
<accession>A0A1A9V219</accession>
<dbReference type="AlphaFoldDB" id="A0A1A9V219"/>
<dbReference type="VEuPathDB" id="VectorBase:GAUT023294"/>
<protein>
    <submittedName>
        <fullName evidence="1">Uncharacterized protein</fullName>
    </submittedName>
</protein>
<dbReference type="Proteomes" id="UP000078200">
    <property type="component" value="Unassembled WGS sequence"/>
</dbReference>
<evidence type="ECO:0000313" key="1">
    <source>
        <dbReference type="EnsemblMetazoa" id="GAUT023294-PA"/>
    </source>
</evidence>
<dbReference type="EnsemblMetazoa" id="GAUT023294-RA">
    <property type="protein sequence ID" value="GAUT023294-PA"/>
    <property type="gene ID" value="GAUT023294"/>
</dbReference>
<keyword evidence="2" id="KW-1185">Reference proteome</keyword>
<sequence>MCVDTFTCMQVTDMQRYYDSDDVSCGVGVSLFRFCLQKCTHTLAPARLHLHNLRHVISSVISKGNKPNNSSNVMQYVLQQHYFDDDFHMCSTYTHTHHSRILEDVEKYNILSSCKMLLIGVKYPLDDAYFIILILIQGRMKLTACFPTSNRVIRLKWHSEKPRVEEYDHICNLLAFERQREQQFIFEQQNA</sequence>
<organism evidence="1 2">
    <name type="scientific">Glossina austeni</name>
    <name type="common">Savannah tsetse fly</name>
    <dbReference type="NCBI Taxonomy" id="7395"/>
    <lineage>
        <taxon>Eukaryota</taxon>
        <taxon>Metazoa</taxon>
        <taxon>Ecdysozoa</taxon>
        <taxon>Arthropoda</taxon>
        <taxon>Hexapoda</taxon>
        <taxon>Insecta</taxon>
        <taxon>Pterygota</taxon>
        <taxon>Neoptera</taxon>
        <taxon>Endopterygota</taxon>
        <taxon>Diptera</taxon>
        <taxon>Brachycera</taxon>
        <taxon>Muscomorpha</taxon>
        <taxon>Hippoboscoidea</taxon>
        <taxon>Glossinidae</taxon>
        <taxon>Glossina</taxon>
    </lineage>
</organism>